<organism evidence="9 10">
    <name type="scientific">Denitrovibrio acetiphilus (strain DSM 12809 / NBRC 114555 / N2460)</name>
    <dbReference type="NCBI Taxonomy" id="522772"/>
    <lineage>
        <taxon>Bacteria</taxon>
        <taxon>Pseudomonadati</taxon>
        <taxon>Deferribacterota</taxon>
        <taxon>Deferribacteres</taxon>
        <taxon>Deferribacterales</taxon>
        <taxon>Geovibrionaceae</taxon>
        <taxon>Denitrovibrio</taxon>
    </lineage>
</organism>
<dbReference type="Pfam" id="PF07992">
    <property type="entry name" value="Pyr_redox_2"/>
    <property type="match status" value="1"/>
</dbReference>
<dbReference type="HOGENOM" id="CLU_016755_1_0_0"/>
<feature type="binding site" evidence="5">
    <location>
        <position position="286"/>
    </location>
    <ligand>
        <name>FAD</name>
        <dbReference type="ChEBI" id="CHEBI:57692"/>
    </ligand>
</feature>
<keyword evidence="3 5" id="KW-0274">FAD</keyword>
<keyword evidence="5" id="KW-0547">Nucleotide-binding</keyword>
<dbReference type="PRINTS" id="PR00411">
    <property type="entry name" value="PNDRDTASEI"/>
</dbReference>
<dbReference type="InterPro" id="IPR023753">
    <property type="entry name" value="FAD/NAD-binding_dom"/>
</dbReference>
<feature type="binding site" evidence="5">
    <location>
        <begin position="158"/>
        <end position="165"/>
    </location>
    <ligand>
        <name>NAD(+)</name>
        <dbReference type="ChEBI" id="CHEBI:57540"/>
    </ligand>
</feature>
<comment type="cofactor">
    <cofactor evidence="5">
        <name>FAD</name>
        <dbReference type="ChEBI" id="CHEBI:57692"/>
    </cofactor>
    <text evidence="5">Binds 1 FAD per subunit.</text>
</comment>
<evidence type="ECO:0000256" key="1">
    <source>
        <dbReference type="ARBA" id="ARBA00007532"/>
    </source>
</evidence>
<dbReference type="PRINTS" id="PR00368">
    <property type="entry name" value="FADPNR"/>
</dbReference>
<evidence type="ECO:0000313" key="10">
    <source>
        <dbReference type="Proteomes" id="UP000002012"/>
    </source>
</evidence>
<dbReference type="PANTHER" id="PTHR43014:SF2">
    <property type="entry name" value="MERCURIC REDUCTASE"/>
    <property type="match status" value="1"/>
</dbReference>
<accession>D4H819</accession>
<dbReference type="Gene3D" id="3.50.50.60">
    <property type="entry name" value="FAD/NAD(P)-binding domain"/>
    <property type="match status" value="2"/>
</dbReference>
<name>D4H819_DENA2</name>
<keyword evidence="5" id="KW-0520">NAD</keyword>
<dbReference type="InterPro" id="IPR036188">
    <property type="entry name" value="FAD/NAD-bd_sf"/>
</dbReference>
<protein>
    <submittedName>
        <fullName evidence="9">Pyridine nucleotide-disulfide oxidoreductase dimerization region</fullName>
    </submittedName>
</protein>
<feature type="domain" description="FAD/NAD(P)-binding" evidence="8">
    <location>
        <begin position="3"/>
        <end position="300"/>
    </location>
</feature>
<dbReference type="GO" id="GO:0050660">
    <property type="term" value="F:flavin adenine dinucleotide binding"/>
    <property type="evidence" value="ECO:0007669"/>
    <property type="project" value="TreeGrafter"/>
</dbReference>
<dbReference type="InParanoid" id="D4H819"/>
<reference evidence="9 10" key="1">
    <citation type="journal article" date="2010" name="Stand. Genomic Sci.">
        <title>Complete genome sequence of Denitrovibrio acetiphilus type strain (N2460).</title>
        <authorList>
            <person name="Kiss H."/>
            <person name="Lang E."/>
            <person name="Lapidus A."/>
            <person name="Copeland A."/>
            <person name="Nolan M."/>
            <person name="Glavina Del Rio T."/>
            <person name="Chen F."/>
            <person name="Lucas S."/>
            <person name="Tice H."/>
            <person name="Cheng J.F."/>
            <person name="Han C."/>
            <person name="Goodwin L."/>
            <person name="Pitluck S."/>
            <person name="Liolios K."/>
            <person name="Pati A."/>
            <person name="Ivanova N."/>
            <person name="Mavromatis K."/>
            <person name="Chen A."/>
            <person name="Palaniappan K."/>
            <person name="Land M."/>
            <person name="Hauser L."/>
            <person name="Chang Y.J."/>
            <person name="Jeffries C.D."/>
            <person name="Detter J.C."/>
            <person name="Brettin T."/>
            <person name="Spring S."/>
            <person name="Rohde M."/>
            <person name="Goker M."/>
            <person name="Woyke T."/>
            <person name="Bristow J."/>
            <person name="Eisen J.A."/>
            <person name="Markowitz V."/>
            <person name="Hugenholtz P."/>
            <person name="Kyrpides N.C."/>
            <person name="Klenk H.P."/>
        </authorList>
    </citation>
    <scope>NUCLEOTIDE SEQUENCE [LARGE SCALE GENOMIC DNA]</scope>
    <source>
        <strain evidence="10">DSM 12809 / NBRC 114555 / N2460</strain>
    </source>
</reference>
<dbReference type="OrthoDB" id="9776382at2"/>
<dbReference type="InterPro" id="IPR016156">
    <property type="entry name" value="FAD/NAD-linked_Rdtase_dimer_sf"/>
</dbReference>
<feature type="binding site" evidence="5">
    <location>
        <position position="181"/>
    </location>
    <ligand>
        <name>NAD(+)</name>
        <dbReference type="ChEBI" id="CHEBI:57540"/>
    </ligand>
</feature>
<feature type="disulfide bond" description="Redox-active" evidence="6">
    <location>
        <begin position="40"/>
        <end position="45"/>
    </location>
</feature>
<keyword evidence="10" id="KW-1185">Reference proteome</keyword>
<evidence type="ECO:0000256" key="2">
    <source>
        <dbReference type="ARBA" id="ARBA00022630"/>
    </source>
</evidence>
<evidence type="ECO:0000259" key="8">
    <source>
        <dbReference type="Pfam" id="PF07992"/>
    </source>
</evidence>
<evidence type="ECO:0000256" key="4">
    <source>
        <dbReference type="ARBA" id="ARBA00023002"/>
    </source>
</evidence>
<keyword evidence="2" id="KW-0285">Flavoprotein</keyword>
<comment type="similarity">
    <text evidence="1">Belongs to the class-I pyridine nucleotide-disulfide oxidoreductase family.</text>
</comment>
<dbReference type="STRING" id="522772.Dacet_1398"/>
<evidence type="ECO:0000256" key="5">
    <source>
        <dbReference type="PIRSR" id="PIRSR000350-3"/>
    </source>
</evidence>
<feature type="domain" description="Pyridine nucleotide-disulphide oxidoreductase dimerisation" evidence="7">
    <location>
        <begin position="323"/>
        <end position="427"/>
    </location>
</feature>
<evidence type="ECO:0000256" key="6">
    <source>
        <dbReference type="PIRSR" id="PIRSR000350-4"/>
    </source>
</evidence>
<dbReference type="Pfam" id="PF02852">
    <property type="entry name" value="Pyr_redox_dim"/>
    <property type="match status" value="1"/>
</dbReference>
<dbReference type="PANTHER" id="PTHR43014">
    <property type="entry name" value="MERCURIC REDUCTASE"/>
    <property type="match status" value="1"/>
</dbReference>
<dbReference type="FunCoup" id="D4H819">
    <property type="interactions" value="66"/>
</dbReference>
<dbReference type="EMBL" id="CP001968">
    <property type="protein sequence ID" value="ADD68168.1"/>
    <property type="molecule type" value="Genomic_DNA"/>
</dbReference>
<evidence type="ECO:0000259" key="7">
    <source>
        <dbReference type="Pfam" id="PF02852"/>
    </source>
</evidence>
<dbReference type="KEGG" id="dap:Dacet_1398"/>
<dbReference type="PIRSF" id="PIRSF000350">
    <property type="entry name" value="Mercury_reductase_MerA"/>
    <property type="match status" value="1"/>
</dbReference>
<keyword evidence="4" id="KW-0560">Oxidoreductase</keyword>
<feature type="binding site" evidence="5">
    <location>
        <position position="246"/>
    </location>
    <ligand>
        <name>NAD(+)</name>
        <dbReference type="ChEBI" id="CHEBI:57540"/>
    </ligand>
</feature>
<dbReference type="InterPro" id="IPR001100">
    <property type="entry name" value="Pyr_nuc-diS_OxRdtase"/>
</dbReference>
<dbReference type="GO" id="GO:0003955">
    <property type="term" value="F:NAD(P)H dehydrogenase (quinone) activity"/>
    <property type="evidence" value="ECO:0007669"/>
    <property type="project" value="TreeGrafter"/>
</dbReference>
<dbReference type="Proteomes" id="UP000002012">
    <property type="component" value="Chromosome"/>
</dbReference>
<dbReference type="Gene3D" id="3.30.390.30">
    <property type="match status" value="1"/>
</dbReference>
<dbReference type="PaxDb" id="522772-Dacet_1398"/>
<feature type="binding site" evidence="5">
    <location>
        <position position="49"/>
    </location>
    <ligand>
        <name>FAD</name>
        <dbReference type="ChEBI" id="CHEBI:57692"/>
    </ligand>
</feature>
<dbReference type="SUPFAM" id="SSF51905">
    <property type="entry name" value="FAD/NAD(P)-binding domain"/>
    <property type="match status" value="1"/>
</dbReference>
<dbReference type="SUPFAM" id="SSF55424">
    <property type="entry name" value="FAD/NAD-linked reductases, dimerisation (C-terminal) domain"/>
    <property type="match status" value="1"/>
</dbReference>
<evidence type="ECO:0000313" key="9">
    <source>
        <dbReference type="EMBL" id="ADD68168.1"/>
    </source>
</evidence>
<dbReference type="RefSeq" id="WP_013010689.1">
    <property type="nucleotide sequence ID" value="NC_013943.1"/>
</dbReference>
<proteinExistence type="inferred from homology"/>
<gene>
    <name evidence="9" type="ordered locus">Dacet_1398</name>
</gene>
<sequence length="452" mass="49321" precursor="true">MKYDFIVIGGGSAGLVAAKFANGLGKKTAIVEKYKLGGDCTHFGCIPSKALLHYSVINPSSGIRAFEHVREMVERIYQTETPDVFRKEGIDVIEGAARFIDSQTIEVNNVSYTARRFLLAMGSSPVVPPISGLDSINYLTNESIFSIKELPLSVVVLGGGPIGIELASALNNLGVDVAVVEMSDNILPREDRELSRILQKKLESDGIKILTGTKVISAEQRDGFVALKTEGTVDTVKAVKILVAVGRRPNIDGMNLNSAGVGTDRNGVVVDKYLRTTAKNIYAAGDVVPPYQFTHVADYEAVTATRNALLPLKKAVNYADIGWCTYTSPELAGCGLTEEQAINKYGDNIHVYKFENTHLDRAITDCSTTGLAKYITDRKGKILGAHILGSRAGEVVHEVMVAKKFNIPFHKLANMVHIYPTYSYSVRQPAKYAAIDMLMNNVFVKFIRGLRK</sequence>
<dbReference type="AlphaFoldDB" id="D4H819"/>
<dbReference type="eggNOG" id="COG1249">
    <property type="taxonomic scope" value="Bacteria"/>
</dbReference>
<dbReference type="InterPro" id="IPR004099">
    <property type="entry name" value="Pyr_nucl-diS_OxRdtase_dimer"/>
</dbReference>
<dbReference type="FunFam" id="3.30.390.30:FF:000001">
    <property type="entry name" value="Dihydrolipoyl dehydrogenase"/>
    <property type="match status" value="1"/>
</dbReference>
<evidence type="ECO:0000256" key="3">
    <source>
        <dbReference type="ARBA" id="ARBA00022827"/>
    </source>
</evidence>